<organism evidence="1 2">
    <name type="scientific">Entomophthora muscae</name>
    <dbReference type="NCBI Taxonomy" id="34485"/>
    <lineage>
        <taxon>Eukaryota</taxon>
        <taxon>Fungi</taxon>
        <taxon>Fungi incertae sedis</taxon>
        <taxon>Zoopagomycota</taxon>
        <taxon>Entomophthoromycotina</taxon>
        <taxon>Entomophthoromycetes</taxon>
        <taxon>Entomophthorales</taxon>
        <taxon>Entomophthoraceae</taxon>
        <taxon>Entomophthora</taxon>
    </lineage>
</organism>
<gene>
    <name evidence="1" type="ORF">DSO57_1038656</name>
</gene>
<comment type="caution">
    <text evidence="1">The sequence shown here is derived from an EMBL/GenBank/DDBJ whole genome shotgun (WGS) entry which is preliminary data.</text>
</comment>
<dbReference type="EMBL" id="QTSX02006904">
    <property type="protein sequence ID" value="KAJ9051988.1"/>
    <property type="molecule type" value="Genomic_DNA"/>
</dbReference>
<protein>
    <submittedName>
        <fullName evidence="1">Uncharacterized protein</fullName>
    </submittedName>
</protein>
<accession>A0ACC2RPJ7</accession>
<evidence type="ECO:0000313" key="2">
    <source>
        <dbReference type="Proteomes" id="UP001165960"/>
    </source>
</evidence>
<proteinExistence type="predicted"/>
<dbReference type="Proteomes" id="UP001165960">
    <property type="component" value="Unassembled WGS sequence"/>
</dbReference>
<keyword evidence="2" id="KW-1185">Reference proteome</keyword>
<name>A0ACC2RPJ7_9FUNG</name>
<sequence>MFLVFTGVAEELVFMDTGHIMLASGQNEYSVVLVKGPSLTRETSVVITWFLLKGNCPASSIGRAGEFNLKVAGSYSIGLL</sequence>
<reference evidence="1" key="1">
    <citation type="submission" date="2022-04" db="EMBL/GenBank/DDBJ databases">
        <title>Genome of the entomopathogenic fungus Entomophthora muscae.</title>
        <authorList>
            <person name="Elya C."/>
            <person name="Lovett B.R."/>
            <person name="Lee E."/>
            <person name="Macias A.M."/>
            <person name="Hajek A.E."/>
            <person name="De Bivort B.L."/>
            <person name="Kasson M.T."/>
            <person name="De Fine Licht H.H."/>
            <person name="Stajich J.E."/>
        </authorList>
    </citation>
    <scope>NUCLEOTIDE SEQUENCE</scope>
    <source>
        <strain evidence="1">Berkeley</strain>
    </source>
</reference>
<evidence type="ECO:0000313" key="1">
    <source>
        <dbReference type="EMBL" id="KAJ9051988.1"/>
    </source>
</evidence>